<gene>
    <name evidence="7" type="ORF">I3842_03G107400</name>
</gene>
<dbReference type="GO" id="GO:1990837">
    <property type="term" value="F:sequence-specific double-stranded DNA binding"/>
    <property type="evidence" value="ECO:0007669"/>
    <property type="project" value="TreeGrafter"/>
</dbReference>
<protein>
    <recommendedName>
        <fullName evidence="6">BED-type domain-containing protein</fullName>
    </recommendedName>
</protein>
<evidence type="ECO:0000259" key="6">
    <source>
        <dbReference type="PROSITE" id="PS50808"/>
    </source>
</evidence>
<evidence type="ECO:0000256" key="4">
    <source>
        <dbReference type="PROSITE-ProRule" id="PRU00027"/>
    </source>
</evidence>
<dbReference type="GO" id="GO:0005634">
    <property type="term" value="C:nucleus"/>
    <property type="evidence" value="ECO:0007669"/>
    <property type="project" value="TreeGrafter"/>
</dbReference>
<accession>A0A922FEY2</accession>
<keyword evidence="2 4" id="KW-0863">Zinc-finger</keyword>
<dbReference type="GO" id="GO:0008270">
    <property type="term" value="F:zinc ion binding"/>
    <property type="evidence" value="ECO:0007669"/>
    <property type="project" value="UniProtKB-KW"/>
</dbReference>
<dbReference type="AlphaFoldDB" id="A0A922FEY2"/>
<evidence type="ECO:0000313" key="8">
    <source>
        <dbReference type="Proteomes" id="UP000811246"/>
    </source>
</evidence>
<keyword evidence="1" id="KW-0479">Metal-binding</keyword>
<feature type="domain" description="BED-type" evidence="6">
    <location>
        <begin position="48"/>
        <end position="95"/>
    </location>
</feature>
<dbReference type="Proteomes" id="UP000811246">
    <property type="component" value="Chromosome 3"/>
</dbReference>
<comment type="caution">
    <text evidence="7">The sequence shown here is derived from an EMBL/GenBank/DDBJ whole genome shotgun (WGS) entry which is preliminary data.</text>
</comment>
<proteinExistence type="predicted"/>
<evidence type="ECO:0000256" key="2">
    <source>
        <dbReference type="ARBA" id="ARBA00022771"/>
    </source>
</evidence>
<dbReference type="GO" id="GO:0006357">
    <property type="term" value="P:regulation of transcription by RNA polymerase II"/>
    <property type="evidence" value="ECO:0007669"/>
    <property type="project" value="TreeGrafter"/>
</dbReference>
<feature type="compositionally biased region" description="Polar residues" evidence="5">
    <location>
        <begin position="25"/>
        <end position="39"/>
    </location>
</feature>
<dbReference type="SMART" id="SM00614">
    <property type="entry name" value="ZnF_BED"/>
    <property type="match status" value="1"/>
</dbReference>
<keyword evidence="3" id="KW-0862">Zinc</keyword>
<reference evidence="7" key="1">
    <citation type="submission" date="2021-01" db="EMBL/GenBank/DDBJ databases">
        <authorList>
            <person name="Lovell J.T."/>
            <person name="Bentley N."/>
            <person name="Bhattarai G."/>
            <person name="Jenkins J.W."/>
            <person name="Sreedasyam A."/>
            <person name="Alarcon Y."/>
            <person name="Bock C."/>
            <person name="Boston L."/>
            <person name="Carlson J."/>
            <person name="Cervantes K."/>
            <person name="Clermont K."/>
            <person name="Krom N."/>
            <person name="Kubenka K."/>
            <person name="Mamidi S."/>
            <person name="Mattison C."/>
            <person name="Monteros M."/>
            <person name="Pisani C."/>
            <person name="Plott C."/>
            <person name="Rajasekar S."/>
            <person name="Rhein H.S."/>
            <person name="Rohla C."/>
            <person name="Song M."/>
            <person name="Hilaire R.S."/>
            <person name="Shu S."/>
            <person name="Wells L."/>
            <person name="Wang X."/>
            <person name="Webber J."/>
            <person name="Heerema R.J."/>
            <person name="Klein P."/>
            <person name="Conner P."/>
            <person name="Grauke L."/>
            <person name="Grimwood J."/>
            <person name="Schmutz J."/>
            <person name="Randall J.J."/>
        </authorList>
    </citation>
    <scope>NUCLEOTIDE SEQUENCE</scope>
    <source>
        <tissue evidence="7">Leaf</tissue>
    </source>
</reference>
<feature type="compositionally biased region" description="Low complexity" evidence="5">
    <location>
        <begin position="1"/>
        <end position="16"/>
    </location>
</feature>
<dbReference type="PANTHER" id="PTHR34396:SF27">
    <property type="entry name" value="OS08G0208700 PROTEIN"/>
    <property type="match status" value="1"/>
</dbReference>
<evidence type="ECO:0000256" key="1">
    <source>
        <dbReference type="ARBA" id="ARBA00022723"/>
    </source>
</evidence>
<name>A0A922FEY2_CARIL</name>
<dbReference type="InterPro" id="IPR003656">
    <property type="entry name" value="Znf_BED"/>
</dbReference>
<dbReference type="EMBL" id="CM031827">
    <property type="protein sequence ID" value="KAG6721303.1"/>
    <property type="molecule type" value="Genomic_DNA"/>
</dbReference>
<organism evidence="7 8">
    <name type="scientific">Carya illinoinensis</name>
    <name type="common">Pecan</name>
    <dbReference type="NCBI Taxonomy" id="32201"/>
    <lineage>
        <taxon>Eukaryota</taxon>
        <taxon>Viridiplantae</taxon>
        <taxon>Streptophyta</taxon>
        <taxon>Embryophyta</taxon>
        <taxon>Tracheophyta</taxon>
        <taxon>Spermatophyta</taxon>
        <taxon>Magnoliopsida</taxon>
        <taxon>eudicotyledons</taxon>
        <taxon>Gunneridae</taxon>
        <taxon>Pentapetalae</taxon>
        <taxon>rosids</taxon>
        <taxon>fabids</taxon>
        <taxon>Fagales</taxon>
        <taxon>Juglandaceae</taxon>
        <taxon>Carya</taxon>
    </lineage>
</organism>
<dbReference type="Pfam" id="PF02892">
    <property type="entry name" value="zf-BED"/>
    <property type="match status" value="1"/>
</dbReference>
<evidence type="ECO:0000313" key="7">
    <source>
        <dbReference type="EMBL" id="KAG6721303.1"/>
    </source>
</evidence>
<feature type="region of interest" description="Disordered" evidence="5">
    <location>
        <begin position="1"/>
        <end position="51"/>
    </location>
</feature>
<dbReference type="PROSITE" id="PS50808">
    <property type="entry name" value="ZF_BED"/>
    <property type="match status" value="1"/>
</dbReference>
<dbReference type="InterPro" id="IPR053031">
    <property type="entry name" value="Cuticle_assoc_protein"/>
</dbReference>
<dbReference type="PANTHER" id="PTHR34396">
    <property type="entry name" value="OS03G0264950 PROTEIN-RELATED"/>
    <property type="match status" value="1"/>
</dbReference>
<sequence>MEPSAAMPSSESESMPNVIHLDSTLPPTLDSSLPTTSPQVRPPISRRRSRSEVWQHFTRFEDVDDPDEPKAKCDYCGKVLLCHPKRQGTSSMKYHNERCKAFNTNRVGRDNP</sequence>
<evidence type="ECO:0000256" key="5">
    <source>
        <dbReference type="SAM" id="MobiDB-lite"/>
    </source>
</evidence>
<evidence type="ECO:0000256" key="3">
    <source>
        <dbReference type="ARBA" id="ARBA00022833"/>
    </source>
</evidence>